<dbReference type="Gene3D" id="2.30.30.390">
    <property type="entry name" value="Hemimethylated DNA-binding domain"/>
    <property type="match status" value="1"/>
</dbReference>
<comment type="caution">
    <text evidence="2">The sequence shown here is derived from an EMBL/GenBank/DDBJ whole genome shotgun (WGS) entry which is preliminary data.</text>
</comment>
<feature type="domain" description="Hemimethylated DNA-binding" evidence="1">
    <location>
        <begin position="14"/>
        <end position="139"/>
    </location>
</feature>
<gene>
    <name evidence="2" type="primary">POLDIP2_1</name>
    <name evidence="2" type="ORF">Ciccas_007985</name>
</gene>
<evidence type="ECO:0000313" key="2">
    <source>
        <dbReference type="EMBL" id="KAL3313417.1"/>
    </source>
</evidence>
<name>A0ABD2Q2H1_9PLAT</name>
<proteinExistence type="predicted"/>
<dbReference type="Proteomes" id="UP001626550">
    <property type="component" value="Unassembled WGS sequence"/>
</dbReference>
<dbReference type="EMBL" id="JBJKFK010001311">
    <property type="protein sequence ID" value="KAL3313417.1"/>
    <property type="molecule type" value="Genomic_DNA"/>
</dbReference>
<accession>A0ABD2Q2H1</accession>
<sequence>MISLESIGEAHEPSKQYEPGQLFVHKHFGYRGVVMSSWKGKLFDRDQIKQKNDDFSEVTLYQVLTDDRDMRNSDLALKSGITFLPDSKDVISTIYIVSGMDYAWHDDLIPYRTGNLNPITNDYVSDFFAHDGDSRLIPTDALAKYVHLVFSPYSTHQSEYPI</sequence>
<evidence type="ECO:0000313" key="3">
    <source>
        <dbReference type="Proteomes" id="UP001626550"/>
    </source>
</evidence>
<reference evidence="2 3" key="1">
    <citation type="submission" date="2024-11" db="EMBL/GenBank/DDBJ databases">
        <title>Adaptive evolution of stress response genes in parasites aligns with host niche diversity.</title>
        <authorList>
            <person name="Hahn C."/>
            <person name="Resl P."/>
        </authorList>
    </citation>
    <scope>NUCLEOTIDE SEQUENCE [LARGE SCALE GENOMIC DNA]</scope>
    <source>
        <strain evidence="2">EGGRZ-B1_66</strain>
        <tissue evidence="2">Body</tissue>
    </source>
</reference>
<dbReference type="SUPFAM" id="SSF141255">
    <property type="entry name" value="YccV-like"/>
    <property type="match status" value="1"/>
</dbReference>
<dbReference type="InterPro" id="IPR036623">
    <property type="entry name" value="Hemimethylated_DNA-bd_sf"/>
</dbReference>
<organism evidence="2 3">
    <name type="scientific">Cichlidogyrus casuarinus</name>
    <dbReference type="NCBI Taxonomy" id="1844966"/>
    <lineage>
        <taxon>Eukaryota</taxon>
        <taxon>Metazoa</taxon>
        <taxon>Spiralia</taxon>
        <taxon>Lophotrochozoa</taxon>
        <taxon>Platyhelminthes</taxon>
        <taxon>Monogenea</taxon>
        <taxon>Monopisthocotylea</taxon>
        <taxon>Dactylogyridea</taxon>
        <taxon>Ancyrocephalidae</taxon>
        <taxon>Cichlidogyrus</taxon>
    </lineage>
</organism>
<dbReference type="InterPro" id="IPR011722">
    <property type="entry name" value="Hemimethylated_DNA-bd_dom"/>
</dbReference>
<dbReference type="PANTHER" id="PTHR14289">
    <property type="entry name" value="F-BOX ONLY PROTEIN 3"/>
    <property type="match status" value="1"/>
</dbReference>
<keyword evidence="3" id="KW-1185">Reference proteome</keyword>
<dbReference type="AlphaFoldDB" id="A0ABD2Q2H1"/>
<dbReference type="Pfam" id="PF08755">
    <property type="entry name" value="YccV-like"/>
    <property type="match status" value="1"/>
</dbReference>
<protein>
    <submittedName>
        <fullName evidence="2">Polymerase delta-interacting protein 2</fullName>
    </submittedName>
</protein>
<dbReference type="PANTHER" id="PTHR14289:SF16">
    <property type="entry name" value="POLYMERASE DELTA-INTERACTING PROTEIN 2"/>
    <property type="match status" value="1"/>
</dbReference>
<dbReference type="SMART" id="SM00992">
    <property type="entry name" value="YccV-like"/>
    <property type="match status" value="1"/>
</dbReference>
<evidence type="ECO:0000259" key="1">
    <source>
        <dbReference type="SMART" id="SM00992"/>
    </source>
</evidence>